<name>A0A5B9M636_9BACT</name>
<dbReference type="AlphaFoldDB" id="A0A5B9M636"/>
<organism evidence="1 2">
    <name type="scientific">Stieleria maiorica</name>
    <dbReference type="NCBI Taxonomy" id="2795974"/>
    <lineage>
        <taxon>Bacteria</taxon>
        <taxon>Pseudomonadati</taxon>
        <taxon>Planctomycetota</taxon>
        <taxon>Planctomycetia</taxon>
        <taxon>Pirellulales</taxon>
        <taxon>Pirellulaceae</taxon>
        <taxon>Stieleria</taxon>
    </lineage>
</organism>
<evidence type="ECO:0000313" key="2">
    <source>
        <dbReference type="Proteomes" id="UP000321353"/>
    </source>
</evidence>
<proteinExistence type="predicted"/>
<dbReference type="EMBL" id="CP036264">
    <property type="protein sequence ID" value="QEF96103.1"/>
    <property type="molecule type" value="Genomic_DNA"/>
</dbReference>
<gene>
    <name evidence="1" type="ORF">Mal15_01290</name>
</gene>
<protein>
    <submittedName>
        <fullName evidence="1">Uncharacterized protein</fullName>
    </submittedName>
</protein>
<sequence>MLIRLFALPAALLALALCLANSSAQQPIVGG</sequence>
<dbReference type="KEGG" id="smam:Mal15_01290"/>
<accession>A0A5B9M636</accession>
<keyword evidence="2" id="KW-1185">Reference proteome</keyword>
<evidence type="ECO:0000313" key="1">
    <source>
        <dbReference type="EMBL" id="QEF96103.1"/>
    </source>
</evidence>
<reference evidence="1 2" key="1">
    <citation type="submission" date="2019-02" db="EMBL/GenBank/DDBJ databases">
        <title>Planctomycetal bacteria perform biofilm scaping via a novel small molecule.</title>
        <authorList>
            <person name="Jeske O."/>
            <person name="Boedeker C."/>
            <person name="Wiegand S."/>
            <person name="Breitling P."/>
            <person name="Kallscheuer N."/>
            <person name="Jogler M."/>
            <person name="Rohde M."/>
            <person name="Petersen J."/>
            <person name="Medema M.H."/>
            <person name="Surup F."/>
            <person name="Jogler C."/>
        </authorList>
    </citation>
    <scope>NUCLEOTIDE SEQUENCE [LARGE SCALE GENOMIC DNA]</scope>
    <source>
        <strain evidence="1 2">Mal15</strain>
    </source>
</reference>
<dbReference type="Proteomes" id="UP000321353">
    <property type="component" value="Chromosome"/>
</dbReference>